<sequence>MPKNVAYIVADDESEKLIQKATIDGFAKQSGFDDLEYFYESEKGYVSWKNRDLGKTILPSLNEGDNFIVSDGAKLGNSTPETDVVLMYFADKQINVYFAKIRMKIL</sequence>
<dbReference type="OrthoDB" id="9797501at2"/>
<proteinExistence type="predicted"/>
<dbReference type="STRING" id="1562698.DESAMIL20_1991"/>
<dbReference type="AlphaFoldDB" id="A0A1X4XY38"/>
<protein>
    <submittedName>
        <fullName evidence="1">Uncharacterized protein</fullName>
    </submittedName>
</protein>
<dbReference type="RefSeq" id="WP_086034686.1">
    <property type="nucleotide sequence ID" value="NZ_MDSU01000018.1"/>
</dbReference>
<keyword evidence="2" id="KW-1185">Reference proteome</keyword>
<evidence type="ECO:0000313" key="1">
    <source>
        <dbReference type="EMBL" id="OSS42438.1"/>
    </source>
</evidence>
<organism evidence="1 2">
    <name type="scientific">Desulfurella amilsii</name>
    <dbReference type="NCBI Taxonomy" id="1562698"/>
    <lineage>
        <taxon>Bacteria</taxon>
        <taxon>Pseudomonadati</taxon>
        <taxon>Campylobacterota</taxon>
        <taxon>Desulfurellia</taxon>
        <taxon>Desulfurellales</taxon>
        <taxon>Desulfurellaceae</taxon>
        <taxon>Desulfurella</taxon>
    </lineage>
</organism>
<evidence type="ECO:0000313" key="2">
    <source>
        <dbReference type="Proteomes" id="UP000194141"/>
    </source>
</evidence>
<name>A0A1X4XY38_9BACT</name>
<dbReference type="Proteomes" id="UP000194141">
    <property type="component" value="Unassembled WGS sequence"/>
</dbReference>
<comment type="caution">
    <text evidence="1">The sequence shown here is derived from an EMBL/GenBank/DDBJ whole genome shotgun (WGS) entry which is preliminary data.</text>
</comment>
<accession>A0A1X4XY38</accession>
<reference evidence="1 2" key="1">
    <citation type="journal article" date="2017" name="Front. Microbiol.">
        <title>Genome Sequence of Desulfurella amilsii Strain TR1 and Comparative Genomics of Desulfurellaceae Family.</title>
        <authorList>
            <person name="Florentino A.P."/>
            <person name="Stams A.J."/>
            <person name="Sanchez-Andrea I."/>
        </authorList>
    </citation>
    <scope>NUCLEOTIDE SEQUENCE [LARGE SCALE GENOMIC DNA]</scope>
    <source>
        <strain evidence="1 2">TR1</strain>
    </source>
</reference>
<dbReference type="EMBL" id="MDSU01000018">
    <property type="protein sequence ID" value="OSS42438.1"/>
    <property type="molecule type" value="Genomic_DNA"/>
</dbReference>
<gene>
    <name evidence="1" type="ORF">DESAMIL20_1991</name>
</gene>